<dbReference type="CDD" id="cd02440">
    <property type="entry name" value="AdoMet_MTases"/>
    <property type="match status" value="1"/>
</dbReference>
<keyword evidence="6" id="KW-1185">Reference proteome</keyword>
<dbReference type="AlphaFoldDB" id="A0A0G4M2H4"/>
<dbReference type="SUPFAM" id="SSF53335">
    <property type="entry name" value="S-adenosyl-L-methionine-dependent methyltransferases"/>
    <property type="match status" value="1"/>
</dbReference>
<keyword evidence="2" id="KW-0489">Methyltransferase</keyword>
<dbReference type="PANTHER" id="PTHR32183">
    <property type="match status" value="1"/>
</dbReference>
<reference evidence="5 6" key="1">
    <citation type="submission" date="2015-05" db="EMBL/GenBank/DDBJ databases">
        <authorList>
            <person name="Wang D.B."/>
            <person name="Wang M."/>
        </authorList>
    </citation>
    <scope>NUCLEOTIDE SEQUENCE [LARGE SCALE GENOMIC DNA]</scope>
    <source>
        <strain evidence="5">VL1</strain>
    </source>
</reference>
<keyword evidence="4" id="KW-0949">S-adenosyl-L-methionine</keyword>
<evidence type="ECO:0000256" key="1">
    <source>
        <dbReference type="ARBA" id="ARBA00022553"/>
    </source>
</evidence>
<evidence type="ECO:0000313" key="6">
    <source>
        <dbReference type="Proteomes" id="UP000044602"/>
    </source>
</evidence>
<keyword evidence="3" id="KW-0808">Transferase</keyword>
<evidence type="ECO:0000256" key="3">
    <source>
        <dbReference type="ARBA" id="ARBA00022679"/>
    </source>
</evidence>
<evidence type="ECO:0000256" key="2">
    <source>
        <dbReference type="ARBA" id="ARBA00022603"/>
    </source>
</evidence>
<accession>A0A0G4M2H4</accession>
<protein>
    <recommendedName>
        <fullName evidence="7">Thiopurine S-methyltransferase</fullName>
    </recommendedName>
</protein>
<organism evidence="5 6">
    <name type="scientific">Verticillium longisporum</name>
    <name type="common">Verticillium dahliae var. longisporum</name>
    <dbReference type="NCBI Taxonomy" id="100787"/>
    <lineage>
        <taxon>Eukaryota</taxon>
        <taxon>Fungi</taxon>
        <taxon>Dikarya</taxon>
        <taxon>Ascomycota</taxon>
        <taxon>Pezizomycotina</taxon>
        <taxon>Sordariomycetes</taxon>
        <taxon>Hypocreomycetidae</taxon>
        <taxon>Glomerellales</taxon>
        <taxon>Plectosphaerellaceae</taxon>
        <taxon>Verticillium</taxon>
    </lineage>
</organism>
<proteinExistence type="predicted"/>
<keyword evidence="1" id="KW-0597">Phosphoprotein</keyword>
<dbReference type="Proteomes" id="UP000044602">
    <property type="component" value="Unassembled WGS sequence"/>
</dbReference>
<dbReference type="GO" id="GO:0008757">
    <property type="term" value="F:S-adenosylmethionine-dependent methyltransferase activity"/>
    <property type="evidence" value="ECO:0007669"/>
    <property type="project" value="InterPro"/>
</dbReference>
<dbReference type="PROSITE" id="PS51585">
    <property type="entry name" value="SAM_MT_TPMT"/>
    <property type="match status" value="1"/>
</dbReference>
<dbReference type="InterPro" id="IPR008854">
    <property type="entry name" value="TPMT"/>
</dbReference>
<dbReference type="Pfam" id="PF05724">
    <property type="entry name" value="TPMT"/>
    <property type="match status" value="1"/>
</dbReference>
<evidence type="ECO:0000313" key="5">
    <source>
        <dbReference type="EMBL" id="CRK28437.1"/>
    </source>
</evidence>
<dbReference type="Gene3D" id="3.40.50.150">
    <property type="entry name" value="Vaccinia Virus protein VP39"/>
    <property type="match status" value="1"/>
</dbReference>
<dbReference type="STRING" id="100787.A0A0G4M2H4"/>
<dbReference type="PANTHER" id="PTHR32183:SF6">
    <property type="entry name" value="CYSTEINE SULFINATE DESULFINASE_CYSTEINE DESULFURASE AND RELATED ENZYMES"/>
    <property type="match status" value="1"/>
</dbReference>
<evidence type="ECO:0008006" key="7">
    <source>
        <dbReference type="Google" id="ProtNLM"/>
    </source>
</evidence>
<dbReference type="GO" id="GO:0032259">
    <property type="term" value="P:methylation"/>
    <property type="evidence" value="ECO:0007669"/>
    <property type="project" value="UniProtKB-KW"/>
</dbReference>
<name>A0A0G4M2H4_VERLO</name>
<dbReference type="InterPro" id="IPR029063">
    <property type="entry name" value="SAM-dependent_MTases_sf"/>
</dbReference>
<sequence length="283" mass="30566">MSDHNSNKLSSTFAMSPLASHGPKWSALWEEKYTPWDRGGPSLALNDFLLSRPNLVPPVTSSTASRPKALVPGCGKGHDVLLLAAFGYDVIGLDFAPGAASEAIENEKSVREAQRDGDKTTDVYKPKDGVPSVGAVSWATGDFFSNDWLEKSNISKETTFDLIFDYTFLCALPLSARPKWAARMAALLNPNGGRLVCLEFPSGKPLSQVGPPWGLTNDTYLALLARPGEEPTTAPDGSINVPDIRPGGLRRLELVKPARTHKAGENEDGTVRDWLHVWSLVGA</sequence>
<dbReference type="EMBL" id="CVQH01020751">
    <property type="protein sequence ID" value="CRK28437.1"/>
    <property type="molecule type" value="Genomic_DNA"/>
</dbReference>
<gene>
    <name evidence="5" type="ORF">BN1708_004650</name>
</gene>
<evidence type="ECO:0000256" key="4">
    <source>
        <dbReference type="ARBA" id="ARBA00022691"/>
    </source>
</evidence>